<protein>
    <submittedName>
        <fullName evidence="1">Uncharacterized protein</fullName>
    </submittedName>
</protein>
<proteinExistence type="predicted"/>
<keyword evidence="2" id="KW-1185">Reference proteome</keyword>
<dbReference type="RefSeq" id="WP_413272369.1">
    <property type="nucleotide sequence ID" value="NZ_JBHFNQ010000163.1"/>
</dbReference>
<comment type="caution">
    <text evidence="1">The sequence shown here is derived from an EMBL/GenBank/DDBJ whole genome shotgun (WGS) entry which is preliminary data.</text>
</comment>
<sequence>MRNQETTQKKQLLRAIERIKLKGKFLRLTVYKLQNGEVVITYRQMAVAVKVNFQIAKSFIRSQGITSDD</sequence>
<reference evidence="1 2" key="1">
    <citation type="submission" date="2024-09" db="EMBL/GenBank/DDBJ databases">
        <title>Floridaenema gen nov. (Aerosakkonemataceae, Aerosakkonematales ord. nov., Cyanobacteria) from benthic tropical and subtropical fresh waters, with the description of four new species.</title>
        <authorList>
            <person name="Moretto J.A."/>
            <person name="Berthold D.E."/>
            <person name="Lefler F.W."/>
            <person name="Huang I.-S."/>
            <person name="Laughinghouse H. IV."/>
        </authorList>
    </citation>
    <scope>NUCLEOTIDE SEQUENCE [LARGE SCALE GENOMIC DNA]</scope>
    <source>
        <strain evidence="1 2">BLCC-F46</strain>
    </source>
</reference>
<gene>
    <name evidence="1" type="ORF">ACE1CC_20920</name>
</gene>
<evidence type="ECO:0000313" key="2">
    <source>
        <dbReference type="Proteomes" id="UP001576774"/>
    </source>
</evidence>
<dbReference type="EMBL" id="JBHFNQ010000163">
    <property type="protein sequence ID" value="MFB2879323.1"/>
    <property type="molecule type" value="Genomic_DNA"/>
</dbReference>
<accession>A0ABV4X955</accession>
<dbReference type="Proteomes" id="UP001576774">
    <property type="component" value="Unassembled WGS sequence"/>
</dbReference>
<name>A0ABV4X955_9CYAN</name>
<organism evidence="1 2">
    <name type="scientific">Floridaenema aerugineum BLCC-F46</name>
    <dbReference type="NCBI Taxonomy" id="3153654"/>
    <lineage>
        <taxon>Bacteria</taxon>
        <taxon>Bacillati</taxon>
        <taxon>Cyanobacteriota</taxon>
        <taxon>Cyanophyceae</taxon>
        <taxon>Oscillatoriophycideae</taxon>
        <taxon>Aerosakkonematales</taxon>
        <taxon>Aerosakkonemataceae</taxon>
        <taxon>Floridanema</taxon>
        <taxon>Floridanema aerugineum</taxon>
    </lineage>
</organism>
<evidence type="ECO:0000313" key="1">
    <source>
        <dbReference type="EMBL" id="MFB2879323.1"/>
    </source>
</evidence>